<dbReference type="EMBL" id="LDTZ01000022">
    <property type="protein sequence ID" value="KNA89792.1"/>
    <property type="molecule type" value="Genomic_DNA"/>
</dbReference>
<gene>
    <name evidence="2" type="ORF">ABW18_19120</name>
</gene>
<dbReference type="SMART" id="SM00871">
    <property type="entry name" value="AraC_E_bind"/>
    <property type="match status" value="1"/>
</dbReference>
<dbReference type="Proteomes" id="UP000037247">
    <property type="component" value="Unassembled WGS sequence"/>
</dbReference>
<dbReference type="SUPFAM" id="SSF55136">
    <property type="entry name" value="Probable bacterial effector-binding domain"/>
    <property type="match status" value="1"/>
</dbReference>
<name>A0ABR5I7X1_9ACTN</name>
<evidence type="ECO:0000313" key="2">
    <source>
        <dbReference type="EMBL" id="KNA89792.1"/>
    </source>
</evidence>
<protein>
    <recommendedName>
        <fullName evidence="1">AraC effector-binding domain-containing protein</fullName>
    </recommendedName>
</protein>
<accession>A0ABR5I7X1</accession>
<dbReference type="Pfam" id="PF06445">
    <property type="entry name" value="GyrI-like"/>
    <property type="match status" value="1"/>
</dbReference>
<comment type="caution">
    <text evidence="2">The sequence shown here is derived from an EMBL/GenBank/DDBJ whole genome shotgun (WGS) entry which is preliminary data.</text>
</comment>
<evidence type="ECO:0000259" key="1">
    <source>
        <dbReference type="SMART" id="SM00871"/>
    </source>
</evidence>
<feature type="domain" description="AraC effector-binding" evidence="1">
    <location>
        <begin position="6"/>
        <end position="156"/>
    </location>
</feature>
<proteinExistence type="predicted"/>
<dbReference type="Gene3D" id="3.20.80.10">
    <property type="entry name" value="Regulatory factor, effector binding domain"/>
    <property type="match status" value="1"/>
</dbReference>
<dbReference type="InterPro" id="IPR011256">
    <property type="entry name" value="Reg_factor_effector_dom_sf"/>
</dbReference>
<dbReference type="InterPro" id="IPR010499">
    <property type="entry name" value="AraC_E-bd"/>
</dbReference>
<dbReference type="RefSeq" id="WP_049700574.1">
    <property type="nucleotide sequence ID" value="NZ_JAQDQF010000004.1"/>
</dbReference>
<keyword evidence="3" id="KW-1185">Reference proteome</keyword>
<sequence>MPLLTQEPQITSVDAEQLALIRATVTFDALRSFYDDAFGKLPAAIASSGLAITGPPRGLTFGLPTDTIDVGVGFPVDGVIEVTDDVAPFQTPGGRAVTYDHRGNYDYLSDVYAELFAWIADHSLIRGDVVWEIYLTQPTPDADPEDMITQIVVPVSDAV</sequence>
<organism evidence="2 3">
    <name type="scientific">Gordonia jacobaea</name>
    <dbReference type="NCBI Taxonomy" id="122202"/>
    <lineage>
        <taxon>Bacteria</taxon>
        <taxon>Bacillati</taxon>
        <taxon>Actinomycetota</taxon>
        <taxon>Actinomycetes</taxon>
        <taxon>Mycobacteriales</taxon>
        <taxon>Gordoniaceae</taxon>
        <taxon>Gordonia</taxon>
    </lineage>
</organism>
<dbReference type="InterPro" id="IPR029442">
    <property type="entry name" value="GyrI-like"/>
</dbReference>
<reference evidence="2 3" key="1">
    <citation type="submission" date="2015-05" db="EMBL/GenBank/DDBJ databases">
        <title>Draft genome sequence of the bacterium Gordonia jacobaea a new member of the Gordonia genus.</title>
        <authorList>
            <person name="Jimenez-Galisteo G."/>
            <person name="Dominguez A."/>
            <person name="Munoz E."/>
            <person name="Vinas M."/>
        </authorList>
    </citation>
    <scope>NUCLEOTIDE SEQUENCE [LARGE SCALE GENOMIC DNA]</scope>
    <source>
        <strain evidence="3">mv1</strain>
    </source>
</reference>
<evidence type="ECO:0000313" key="3">
    <source>
        <dbReference type="Proteomes" id="UP000037247"/>
    </source>
</evidence>